<reference evidence="9" key="1">
    <citation type="journal article" date="2019" name="Int. J. Syst. Evol. Microbiol.">
        <title>The Global Catalogue of Microorganisms (GCM) 10K type strain sequencing project: providing services to taxonomists for standard genome sequencing and annotation.</title>
        <authorList>
            <consortium name="The Broad Institute Genomics Platform"/>
            <consortium name="The Broad Institute Genome Sequencing Center for Infectious Disease"/>
            <person name="Wu L."/>
            <person name="Ma J."/>
        </authorList>
    </citation>
    <scope>NUCLEOTIDE SEQUENCE [LARGE SCALE GENOMIC DNA]</scope>
    <source>
        <strain evidence="9">CGMCC 1.15043</strain>
    </source>
</reference>
<protein>
    <submittedName>
        <fullName evidence="8">Glycosyl transferase</fullName>
    </submittedName>
</protein>
<evidence type="ECO:0000313" key="8">
    <source>
        <dbReference type="EMBL" id="GGA10899.1"/>
    </source>
</evidence>
<dbReference type="EMBL" id="BMHE01000061">
    <property type="protein sequence ID" value="GGA10899.1"/>
    <property type="molecule type" value="Genomic_DNA"/>
</dbReference>
<evidence type="ECO:0000256" key="5">
    <source>
        <dbReference type="ARBA" id="ARBA00023136"/>
    </source>
</evidence>
<evidence type="ECO:0000256" key="7">
    <source>
        <dbReference type="SAM" id="SignalP"/>
    </source>
</evidence>
<dbReference type="InterPro" id="IPR018513">
    <property type="entry name" value="Cell_synthase_bac"/>
</dbReference>
<dbReference type="Proteomes" id="UP000615455">
    <property type="component" value="Unassembled WGS sequence"/>
</dbReference>
<organism evidence="8 9">
    <name type="scientific">Paenibacillus marchantiophytorum</name>
    <dbReference type="NCBI Taxonomy" id="1619310"/>
    <lineage>
        <taxon>Bacteria</taxon>
        <taxon>Bacillati</taxon>
        <taxon>Bacillota</taxon>
        <taxon>Bacilli</taxon>
        <taxon>Bacillales</taxon>
        <taxon>Paenibacillaceae</taxon>
        <taxon>Paenibacillus</taxon>
    </lineage>
</organism>
<dbReference type="RefSeq" id="WP_189019773.1">
    <property type="nucleotide sequence ID" value="NZ_BMHE01000061.1"/>
</dbReference>
<feature type="signal peptide" evidence="7">
    <location>
        <begin position="1"/>
        <end position="27"/>
    </location>
</feature>
<dbReference type="Pfam" id="PF03170">
    <property type="entry name" value="BcsB"/>
    <property type="match status" value="1"/>
</dbReference>
<evidence type="ECO:0000256" key="2">
    <source>
        <dbReference type="ARBA" id="ARBA00022475"/>
    </source>
</evidence>
<proteinExistence type="predicted"/>
<dbReference type="PANTHER" id="PTHR39083">
    <property type="entry name" value="CYCLIC DI-GMP-BINDING PROTEIN"/>
    <property type="match status" value="1"/>
</dbReference>
<evidence type="ECO:0000256" key="4">
    <source>
        <dbReference type="ARBA" id="ARBA00022989"/>
    </source>
</evidence>
<keyword evidence="9" id="KW-1185">Reference proteome</keyword>
<dbReference type="PANTHER" id="PTHR39083:SF1">
    <property type="entry name" value="CYCLIC DI-GMP-BINDING PROTEIN"/>
    <property type="match status" value="1"/>
</dbReference>
<evidence type="ECO:0000256" key="1">
    <source>
        <dbReference type="ARBA" id="ARBA00004162"/>
    </source>
</evidence>
<evidence type="ECO:0000256" key="3">
    <source>
        <dbReference type="ARBA" id="ARBA00022692"/>
    </source>
</evidence>
<keyword evidence="5 6" id="KW-0472">Membrane</keyword>
<keyword evidence="3 6" id="KW-0812">Transmembrane</keyword>
<accession>A0ABQ1FHD6</accession>
<sequence>MKKRMLGLAVLFALVIGQYVSPMAVSAEEITAGTKQYQTNFTETSLSGGNTYMQQFFQIENYWHIASVDVHLDYKVSQLTQNERSNLTLLINGTPFHSFRPIEQAVGGQQLTVHVPPDMIVKGVNSLTVQGHLETNSPIVQNTCLPTDTRDNWLQIAKTSRIAVNYTTESIQLSIRDFNQHFIGMGTVKEGQNAIAVPKAGNPSELEAATYVLSGYAKANPVTDKAIPLIEYSPDNVKGKQTVILVSLFDNLPDDMKSLVQSNNLENTALIQLIKQADHDILVITSADAGLLIKAGRLAANQTLLSQIDADRKVVDSTTEVDTPTVSVSRTMTLTETGDKLTGDRHQEKAYFISLPGNRSIADASKLRITYRYARNLDFDRSMVTVLINDTPIGSKKLSTELADSDHMDLIIPKTLNISGNFTVKLAFDLELKNANCLENQGQMPWAFIEKDSMLQLNTKDRADLLFNNYPYPFLRDGSYNKVAIVLPKEKDPYIYQTLTNLFNLLGRYAQTNTGEVLYFQDNVSAQQLKGREIIAIGSYKDNQVIRDQNNKLYFRYDQSGRGFVSNEKMSIDASYGTRMGTLQLLDSPYENGFGLLAVTGSESKYMYLASKLIGSEGTLWKVFGDGVVTDIDGNIQAFRFKKETAAESSNVLTDVLERRDVLGFMTAALLVALLVLLSLIMMIRKYNKKRGDR</sequence>
<keyword evidence="2" id="KW-1003">Cell membrane</keyword>
<keyword evidence="4 6" id="KW-1133">Transmembrane helix</keyword>
<dbReference type="GO" id="GO:0016740">
    <property type="term" value="F:transferase activity"/>
    <property type="evidence" value="ECO:0007669"/>
    <property type="project" value="UniProtKB-KW"/>
</dbReference>
<feature type="chain" id="PRO_5046612456" evidence="7">
    <location>
        <begin position="28"/>
        <end position="694"/>
    </location>
</feature>
<evidence type="ECO:0000256" key="6">
    <source>
        <dbReference type="SAM" id="Phobius"/>
    </source>
</evidence>
<dbReference type="Gene3D" id="2.60.120.260">
    <property type="entry name" value="Galactose-binding domain-like"/>
    <property type="match status" value="2"/>
</dbReference>
<comment type="caution">
    <text evidence="8">The sequence shown here is derived from an EMBL/GenBank/DDBJ whole genome shotgun (WGS) entry which is preliminary data.</text>
</comment>
<feature type="transmembrane region" description="Helical" evidence="6">
    <location>
        <begin position="662"/>
        <end position="684"/>
    </location>
</feature>
<comment type="subcellular location">
    <subcellularLocation>
        <location evidence="1">Cell membrane</location>
        <topology evidence="1">Single-pass membrane protein</topology>
    </subcellularLocation>
</comment>
<keyword evidence="8" id="KW-0808">Transferase</keyword>
<gene>
    <name evidence="8" type="ORF">GCM10008018_65210</name>
</gene>
<evidence type="ECO:0000313" key="9">
    <source>
        <dbReference type="Proteomes" id="UP000615455"/>
    </source>
</evidence>
<name>A0ABQ1FHD6_9BACL</name>
<keyword evidence="7" id="KW-0732">Signal</keyword>